<keyword evidence="13" id="KW-1185">Reference proteome</keyword>
<keyword evidence="3 10" id="KW-0813">Transport</keyword>
<dbReference type="Gene3D" id="3.30.1360.100">
    <property type="entry name" value="General secretion pathway protein M, EpsM"/>
    <property type="match status" value="1"/>
</dbReference>
<evidence type="ECO:0000313" key="12">
    <source>
        <dbReference type="EMBL" id="MCE7509256.1"/>
    </source>
</evidence>
<evidence type="ECO:0000256" key="2">
    <source>
        <dbReference type="ARBA" id="ARBA00010637"/>
    </source>
</evidence>
<evidence type="ECO:0000256" key="6">
    <source>
        <dbReference type="ARBA" id="ARBA00022692"/>
    </source>
</evidence>
<evidence type="ECO:0000256" key="5">
    <source>
        <dbReference type="ARBA" id="ARBA00022519"/>
    </source>
</evidence>
<keyword evidence="8 11" id="KW-1133">Transmembrane helix</keyword>
<evidence type="ECO:0000256" key="9">
    <source>
        <dbReference type="ARBA" id="ARBA00023136"/>
    </source>
</evidence>
<proteinExistence type="inferred from homology"/>
<dbReference type="InterPro" id="IPR007690">
    <property type="entry name" value="T2SS_GspM"/>
</dbReference>
<comment type="caution">
    <text evidence="12">The sequence shown here is derived from an EMBL/GenBank/DDBJ whole genome shotgun (WGS) entry which is preliminary data.</text>
</comment>
<dbReference type="GO" id="GO:0015627">
    <property type="term" value="C:type II protein secretion system complex"/>
    <property type="evidence" value="ECO:0007669"/>
    <property type="project" value="InterPro"/>
</dbReference>
<keyword evidence="6 11" id="KW-0812">Transmembrane</keyword>
<protein>
    <recommendedName>
        <fullName evidence="10">Type II secretion system protein M</fullName>
        <shortName evidence="10">T2SS protein M</shortName>
    </recommendedName>
    <alternativeName>
        <fullName evidence="10">General secretion pathway protein M</fullName>
    </alternativeName>
</protein>
<keyword evidence="5 10" id="KW-0997">Cell inner membrane</keyword>
<gene>
    <name evidence="12" type="ORF">LZG35_11460</name>
</gene>
<evidence type="ECO:0000256" key="3">
    <source>
        <dbReference type="ARBA" id="ARBA00022448"/>
    </source>
</evidence>
<evidence type="ECO:0000256" key="7">
    <source>
        <dbReference type="ARBA" id="ARBA00022927"/>
    </source>
</evidence>
<comment type="similarity">
    <text evidence="2 10">Belongs to the GSP M family.</text>
</comment>
<dbReference type="SUPFAM" id="SSF103054">
    <property type="entry name" value="General secretion pathway protein M, EpsM"/>
    <property type="match status" value="1"/>
</dbReference>
<dbReference type="InterPro" id="IPR023229">
    <property type="entry name" value="T2SS_M_periplasmic_sf"/>
</dbReference>
<evidence type="ECO:0000256" key="4">
    <source>
        <dbReference type="ARBA" id="ARBA00022475"/>
    </source>
</evidence>
<evidence type="ECO:0000313" key="13">
    <source>
        <dbReference type="Proteomes" id="UP001107961"/>
    </source>
</evidence>
<keyword evidence="9 10" id="KW-0472">Membrane</keyword>
<dbReference type="Pfam" id="PF04612">
    <property type="entry name" value="T2SSM"/>
    <property type="match status" value="1"/>
</dbReference>
<dbReference type="AlphaFoldDB" id="A0A9Q3W5W7"/>
<dbReference type="EMBL" id="JAJVKT010000012">
    <property type="protein sequence ID" value="MCE7509256.1"/>
    <property type="molecule type" value="Genomic_DNA"/>
</dbReference>
<dbReference type="GeneID" id="94686784"/>
<dbReference type="PIRSF" id="PIRSF006291">
    <property type="entry name" value="GspM"/>
    <property type="match status" value="1"/>
</dbReference>
<comment type="function">
    <text evidence="10">Inner membrane component of the type II secretion system required for the energy-dependent secretion of extracellular factors such as proteases and toxins from the periplasm.</text>
</comment>
<reference evidence="12" key="1">
    <citation type="submission" date="2022-01" db="EMBL/GenBank/DDBJ databases">
        <authorList>
            <person name="Karlyshev A.V."/>
            <person name="Jaspars M."/>
        </authorList>
    </citation>
    <scope>NUCLEOTIDE SEQUENCE</scope>
    <source>
        <strain evidence="12">AGSA3-2</strain>
    </source>
</reference>
<evidence type="ECO:0000256" key="1">
    <source>
        <dbReference type="ARBA" id="ARBA00004377"/>
    </source>
</evidence>
<evidence type="ECO:0000256" key="8">
    <source>
        <dbReference type="ARBA" id="ARBA00022989"/>
    </source>
</evidence>
<dbReference type="GO" id="GO:0005886">
    <property type="term" value="C:plasma membrane"/>
    <property type="evidence" value="ECO:0007669"/>
    <property type="project" value="UniProtKB-SubCell"/>
</dbReference>
<evidence type="ECO:0000256" key="10">
    <source>
        <dbReference type="PIRNR" id="PIRNR006291"/>
    </source>
</evidence>
<organism evidence="12 13">
    <name type="scientific">Alloalcanivorax xenomutans</name>
    <dbReference type="NCBI Taxonomy" id="1094342"/>
    <lineage>
        <taxon>Bacteria</taxon>
        <taxon>Pseudomonadati</taxon>
        <taxon>Pseudomonadota</taxon>
        <taxon>Gammaproteobacteria</taxon>
        <taxon>Oceanospirillales</taxon>
        <taxon>Alcanivoracaceae</taxon>
        <taxon>Alloalcanivorax</taxon>
    </lineage>
</organism>
<evidence type="ECO:0000256" key="11">
    <source>
        <dbReference type="SAM" id="Phobius"/>
    </source>
</evidence>
<name>A0A9Q3W5W7_9GAMM</name>
<keyword evidence="7 10" id="KW-0653">Protein transport</keyword>
<dbReference type="Proteomes" id="UP001107961">
    <property type="component" value="Unassembled WGS sequence"/>
</dbReference>
<accession>A0A9Q3W5W7</accession>
<dbReference type="RefSeq" id="WP_022995928.1">
    <property type="nucleotide sequence ID" value="NZ_CBDDTQ010000005.1"/>
</dbReference>
<keyword evidence="4 10" id="KW-1003">Cell membrane</keyword>
<dbReference type="GO" id="GO:0015628">
    <property type="term" value="P:protein secretion by the type II secretion system"/>
    <property type="evidence" value="ECO:0007669"/>
    <property type="project" value="InterPro"/>
</dbReference>
<sequence>MKQQLEQARSQLNKRLQPAFEWYASREPREQTILQLLAAVIVLFLIYALIWQPIWNARESARQRYVANEQTRQWIELNAPAVRAARGQSDNRDKASAFGDNWVSEISRSAQNHGLTLQGFTPDGDRSVRIQLEDQPANAVLIWLHFLEEQGLNLGTLELGPGNESGTATLRASLSR</sequence>
<feature type="transmembrane region" description="Helical" evidence="11">
    <location>
        <begin position="33"/>
        <end position="54"/>
    </location>
</feature>
<comment type="subcellular location">
    <subcellularLocation>
        <location evidence="1">Cell inner membrane</location>
        <topology evidence="1">Single-pass membrane protein</topology>
    </subcellularLocation>
</comment>
<dbReference type="KEGG" id="axe:P40_10690"/>